<dbReference type="Proteomes" id="UP000036867">
    <property type="component" value="Unassembled WGS sequence"/>
</dbReference>
<proteinExistence type="predicted"/>
<dbReference type="OrthoDB" id="2453525at2"/>
<dbReference type="RefSeq" id="WP_053416521.1">
    <property type="nucleotide sequence ID" value="NZ_LILB01000001.1"/>
</dbReference>
<keyword evidence="1" id="KW-0472">Membrane</keyword>
<evidence type="ECO:0000313" key="3">
    <source>
        <dbReference type="Proteomes" id="UP000036867"/>
    </source>
</evidence>
<dbReference type="EMBL" id="LILB01000001">
    <property type="protein sequence ID" value="KOO52353.1"/>
    <property type="molecule type" value="Genomic_DNA"/>
</dbReference>
<accession>A0A0M0LNR4</accession>
<sequence>MEKIVEVDHLLYNHEGRIKQLEVNGLDKEKRLRAVEQSYLKLENTILQENRDTRLLFQNTIQNQWDLIKSRDAAVENDKSRNYDLAKSNLERRTELAMKLLGTGGLLYLCIQFLFEWISK</sequence>
<organism evidence="2 3">
    <name type="scientific">Viridibacillus arvi</name>
    <dbReference type="NCBI Taxonomy" id="263475"/>
    <lineage>
        <taxon>Bacteria</taxon>
        <taxon>Bacillati</taxon>
        <taxon>Bacillota</taxon>
        <taxon>Bacilli</taxon>
        <taxon>Bacillales</taxon>
        <taxon>Caryophanaceae</taxon>
        <taxon>Viridibacillus</taxon>
    </lineage>
</organism>
<comment type="caution">
    <text evidence="2">The sequence shown here is derived from an EMBL/GenBank/DDBJ whole genome shotgun (WGS) entry which is preliminary data.</text>
</comment>
<evidence type="ECO:0000313" key="2">
    <source>
        <dbReference type="EMBL" id="KOO52353.1"/>
    </source>
</evidence>
<dbReference type="STRING" id="263475.AMD00_08130"/>
<gene>
    <name evidence="2" type="ORF">AMD00_08130</name>
</gene>
<keyword evidence="3" id="KW-1185">Reference proteome</keyword>
<protein>
    <submittedName>
        <fullName evidence="2">Uncharacterized protein</fullName>
    </submittedName>
</protein>
<feature type="transmembrane region" description="Helical" evidence="1">
    <location>
        <begin position="96"/>
        <end position="115"/>
    </location>
</feature>
<keyword evidence="1" id="KW-1133">Transmembrane helix</keyword>
<dbReference type="AlphaFoldDB" id="A0A0M0LNR4"/>
<keyword evidence="1" id="KW-0812">Transmembrane</keyword>
<dbReference type="GeneID" id="301136071"/>
<evidence type="ECO:0000256" key="1">
    <source>
        <dbReference type="SAM" id="Phobius"/>
    </source>
</evidence>
<name>A0A0M0LNR4_9BACL</name>
<reference evidence="3" key="1">
    <citation type="submission" date="2015-08" db="EMBL/GenBank/DDBJ databases">
        <title>Fjat-10028 dsm 16317.</title>
        <authorList>
            <person name="Liu B."/>
            <person name="Wang J."/>
            <person name="Zhu Y."/>
            <person name="Liu G."/>
            <person name="Chen Q."/>
            <person name="Chen Z."/>
            <person name="Lan J."/>
            <person name="Che J."/>
            <person name="Ge C."/>
            <person name="Shi H."/>
            <person name="Pan Z."/>
            <person name="Liu X."/>
        </authorList>
    </citation>
    <scope>NUCLEOTIDE SEQUENCE [LARGE SCALE GENOMIC DNA]</scope>
    <source>
        <strain evidence="3">DSM 16317</strain>
    </source>
</reference>